<dbReference type="EnsemblPlants" id="OB09G11780.1">
    <property type="protein sequence ID" value="OB09G11780.1"/>
    <property type="gene ID" value="OB09G11780"/>
</dbReference>
<organism evidence="1">
    <name type="scientific">Oryza brachyantha</name>
    <name type="common">malo sina</name>
    <dbReference type="NCBI Taxonomy" id="4533"/>
    <lineage>
        <taxon>Eukaryota</taxon>
        <taxon>Viridiplantae</taxon>
        <taxon>Streptophyta</taxon>
        <taxon>Embryophyta</taxon>
        <taxon>Tracheophyta</taxon>
        <taxon>Spermatophyta</taxon>
        <taxon>Magnoliopsida</taxon>
        <taxon>Liliopsida</taxon>
        <taxon>Poales</taxon>
        <taxon>Poaceae</taxon>
        <taxon>BOP clade</taxon>
        <taxon>Oryzoideae</taxon>
        <taxon>Oryzeae</taxon>
        <taxon>Oryzinae</taxon>
        <taxon>Oryza</taxon>
    </lineage>
</organism>
<dbReference type="Proteomes" id="UP000006038">
    <property type="component" value="Chromosome 9"/>
</dbReference>
<reference evidence="1" key="1">
    <citation type="journal article" date="2013" name="Nat. Commun.">
        <title>Whole-genome sequencing of Oryza brachyantha reveals mechanisms underlying Oryza genome evolution.</title>
        <authorList>
            <person name="Chen J."/>
            <person name="Huang Q."/>
            <person name="Gao D."/>
            <person name="Wang J."/>
            <person name="Lang Y."/>
            <person name="Liu T."/>
            <person name="Li B."/>
            <person name="Bai Z."/>
            <person name="Luis Goicoechea J."/>
            <person name="Liang C."/>
            <person name="Chen C."/>
            <person name="Zhang W."/>
            <person name="Sun S."/>
            <person name="Liao Y."/>
            <person name="Zhang X."/>
            <person name="Yang L."/>
            <person name="Song C."/>
            <person name="Wang M."/>
            <person name="Shi J."/>
            <person name="Liu G."/>
            <person name="Liu J."/>
            <person name="Zhou H."/>
            <person name="Zhou W."/>
            <person name="Yu Q."/>
            <person name="An N."/>
            <person name="Chen Y."/>
            <person name="Cai Q."/>
            <person name="Wang B."/>
            <person name="Liu B."/>
            <person name="Min J."/>
            <person name="Huang Y."/>
            <person name="Wu H."/>
            <person name="Li Z."/>
            <person name="Zhang Y."/>
            <person name="Yin Y."/>
            <person name="Song W."/>
            <person name="Jiang J."/>
            <person name="Jackson S.A."/>
            <person name="Wing R.A."/>
            <person name="Wang J."/>
            <person name="Chen M."/>
        </authorList>
    </citation>
    <scope>NUCLEOTIDE SEQUENCE [LARGE SCALE GENOMIC DNA]</scope>
    <source>
        <strain evidence="1">cv. IRGC 101232</strain>
    </source>
</reference>
<dbReference type="Gramene" id="OB09G11780.1">
    <property type="protein sequence ID" value="OB09G11780.1"/>
    <property type="gene ID" value="OB09G11780"/>
</dbReference>
<accession>J3MVZ9</accession>
<reference evidence="1" key="2">
    <citation type="submission" date="2013-04" db="UniProtKB">
        <authorList>
            <consortium name="EnsemblPlants"/>
        </authorList>
    </citation>
    <scope>IDENTIFICATION</scope>
</reference>
<dbReference type="AlphaFoldDB" id="J3MVZ9"/>
<keyword evidence="2" id="KW-1185">Reference proteome</keyword>
<evidence type="ECO:0000313" key="1">
    <source>
        <dbReference type="EnsemblPlants" id="OB09G11780.1"/>
    </source>
</evidence>
<name>J3MVZ9_ORYBR</name>
<proteinExistence type="predicted"/>
<sequence>MAGPTSATHPINTMQRHQQQANFFIRDDAPFGGEVAAAAPDPEFRFSSSFNVSGGGTVEYGGAMQQPPAKYVGSNWFY</sequence>
<evidence type="ECO:0000313" key="2">
    <source>
        <dbReference type="Proteomes" id="UP000006038"/>
    </source>
</evidence>
<protein>
    <submittedName>
        <fullName evidence="1">Uncharacterized protein</fullName>
    </submittedName>
</protein>
<dbReference type="HOGENOM" id="CLU_2625929_0_0_1"/>